<keyword evidence="7" id="KW-0057">Aromatic amino acid biosynthesis</keyword>
<protein>
    <recommendedName>
        <fullName evidence="4">3-deoxy-7-phosphoheptulonate synthase</fullName>
        <ecNumber evidence="4">2.5.1.54</ecNumber>
    </recommendedName>
    <alternativeName>
        <fullName evidence="10">3-deoxy-D-arabino-heptulosonate 7-phosphate synthase</fullName>
    </alternativeName>
    <alternativeName>
        <fullName evidence="9">DAHP synthase</fullName>
    </alternativeName>
    <alternativeName>
        <fullName evidence="8">Phospho-2-keto-3-deoxyheptonate aldolase</fullName>
    </alternativeName>
</protein>
<dbReference type="EC" id="2.5.1.54" evidence="4"/>
<organism evidence="13 14">
    <name type="scientific">Carsonella ruddii</name>
    <dbReference type="NCBI Taxonomy" id="114186"/>
    <lineage>
        <taxon>Bacteria</taxon>
        <taxon>Pseudomonadati</taxon>
        <taxon>Pseudomonadota</taxon>
        <taxon>Gammaproteobacteria</taxon>
        <taxon>Oceanospirillales</taxon>
        <taxon>Halomonadaceae</taxon>
        <taxon>Zymobacter group</taxon>
        <taxon>Candidatus Carsonella</taxon>
    </lineage>
</organism>
<dbReference type="GO" id="GO:0003849">
    <property type="term" value="F:3-deoxy-7-phosphoheptulonate synthase activity"/>
    <property type="evidence" value="ECO:0007669"/>
    <property type="project" value="UniProtKB-EC"/>
</dbReference>
<name>A0AAE7G474_CARRU</name>
<keyword evidence="6 13" id="KW-0808">Transferase</keyword>
<dbReference type="SUPFAM" id="SSF51569">
    <property type="entry name" value="Aldolase"/>
    <property type="match status" value="1"/>
</dbReference>
<dbReference type="RefSeq" id="WP_020915831.1">
    <property type="nucleotide sequence ID" value="NZ_CP012411.1"/>
</dbReference>
<dbReference type="PANTHER" id="PTHR21225">
    <property type="entry name" value="PHOSPHO-2-DEHYDRO-3-DEOXYHEPTONATE ALDOLASE DAHP SYNTHETASE"/>
    <property type="match status" value="1"/>
</dbReference>
<accession>A0AAE7G474</accession>
<dbReference type="Pfam" id="PF00793">
    <property type="entry name" value="DAHP_synth_1"/>
    <property type="match status" value="1"/>
</dbReference>
<evidence type="ECO:0000256" key="1">
    <source>
        <dbReference type="ARBA" id="ARBA00003726"/>
    </source>
</evidence>
<dbReference type="AlphaFoldDB" id="A0AAE7G474"/>
<comment type="similarity">
    <text evidence="3">Belongs to the class-I DAHP synthase family.</text>
</comment>
<comment type="pathway">
    <text evidence="2">Metabolic intermediate biosynthesis; chorismate biosynthesis; chorismate from D-erythrose 4-phosphate and phosphoenolpyruvate: step 1/7.</text>
</comment>
<dbReference type="EMBL" id="CP041245">
    <property type="protein sequence ID" value="QLK14082.1"/>
    <property type="molecule type" value="Genomic_DNA"/>
</dbReference>
<evidence type="ECO:0000256" key="10">
    <source>
        <dbReference type="ARBA" id="ARBA00032193"/>
    </source>
</evidence>
<dbReference type="Proteomes" id="UP000510930">
    <property type="component" value="Chromosome"/>
</dbReference>
<evidence type="ECO:0000313" key="14">
    <source>
        <dbReference type="Proteomes" id="UP000510930"/>
    </source>
</evidence>
<evidence type="ECO:0000259" key="12">
    <source>
        <dbReference type="Pfam" id="PF00793"/>
    </source>
</evidence>
<evidence type="ECO:0000256" key="2">
    <source>
        <dbReference type="ARBA" id="ARBA00004688"/>
    </source>
</evidence>
<sequence>MFRIVNFKRLLVDLKNQIINIKKLKQIIFFKKKIILILGPCSLSNIKEFLEYVKKIKTICFNIEFFIRVYYEKPRTNIGWKGYIYDPYIDNSYCMYDSIYIIRRMLIDLVYLNINIATECLNFYLINYFLDCISWICIGARTSNSQIHREFCSSIKNIIGVKNEVSGDLSSLKDSLKSINSKHSFPSFFEKNKLIFTKGNKYCQYVLRGGVTPNFQYLNIKKFSNYSIIDCSHSNSMKNPINQIYVLENVYNQYKYLNIEISGFMLESYEKYGNQNIKNKIKSLSITDSCINFSLLKTVVKLLNGIYN</sequence>
<evidence type="ECO:0000256" key="11">
    <source>
        <dbReference type="ARBA" id="ARBA00047508"/>
    </source>
</evidence>
<dbReference type="InterPro" id="IPR013785">
    <property type="entry name" value="Aldolase_TIM"/>
</dbReference>
<dbReference type="PANTHER" id="PTHR21225:SF10">
    <property type="entry name" value="PHOSPHO-2-DEHYDRO-3-DEOXYHEPTONATE ALDOLASE, TYR-SENSITIVE"/>
    <property type="match status" value="1"/>
</dbReference>
<dbReference type="InterPro" id="IPR006218">
    <property type="entry name" value="DAHP1/KDSA"/>
</dbReference>
<dbReference type="InterPro" id="IPR006219">
    <property type="entry name" value="DAHP_synth_1"/>
</dbReference>
<dbReference type="NCBIfam" id="TIGR00034">
    <property type="entry name" value="aroFGH"/>
    <property type="match status" value="1"/>
</dbReference>
<dbReference type="GO" id="GO:0009073">
    <property type="term" value="P:aromatic amino acid family biosynthetic process"/>
    <property type="evidence" value="ECO:0007669"/>
    <property type="project" value="UniProtKB-KW"/>
</dbReference>
<dbReference type="GO" id="GO:0008652">
    <property type="term" value="P:amino acid biosynthetic process"/>
    <property type="evidence" value="ECO:0007669"/>
    <property type="project" value="UniProtKB-KW"/>
</dbReference>
<evidence type="ECO:0000256" key="5">
    <source>
        <dbReference type="ARBA" id="ARBA00022605"/>
    </source>
</evidence>
<evidence type="ECO:0000256" key="7">
    <source>
        <dbReference type="ARBA" id="ARBA00023141"/>
    </source>
</evidence>
<dbReference type="Gene3D" id="3.20.20.70">
    <property type="entry name" value="Aldolase class I"/>
    <property type="match status" value="1"/>
</dbReference>
<dbReference type="GO" id="GO:0005737">
    <property type="term" value="C:cytoplasm"/>
    <property type="evidence" value="ECO:0007669"/>
    <property type="project" value="TreeGrafter"/>
</dbReference>
<evidence type="ECO:0000256" key="6">
    <source>
        <dbReference type="ARBA" id="ARBA00022679"/>
    </source>
</evidence>
<reference evidence="13 14" key="1">
    <citation type="submission" date="2019-06" db="EMBL/GenBank/DDBJ databases">
        <authorList>
            <person name="Petrone J.R."/>
            <person name="Munoz-Beristain A."/>
            <person name="Russell J.T."/>
            <person name="Rios-Glusberger P."/>
            <person name="Triplett E.W."/>
        </authorList>
    </citation>
    <scope>NUCLEOTIDE SEQUENCE [LARGE SCALE GENOMIC DNA]</scope>
    <source>
        <strain evidence="13">JRPAMB4</strain>
    </source>
</reference>
<evidence type="ECO:0000256" key="8">
    <source>
        <dbReference type="ARBA" id="ARBA00031111"/>
    </source>
</evidence>
<keyword evidence="5" id="KW-0028">Amino-acid biosynthesis</keyword>
<evidence type="ECO:0000256" key="3">
    <source>
        <dbReference type="ARBA" id="ARBA00007985"/>
    </source>
</evidence>
<evidence type="ECO:0000313" key="13">
    <source>
        <dbReference type="EMBL" id="QLK14082.1"/>
    </source>
</evidence>
<evidence type="ECO:0000256" key="4">
    <source>
        <dbReference type="ARBA" id="ARBA00012694"/>
    </source>
</evidence>
<proteinExistence type="inferred from homology"/>
<gene>
    <name evidence="13" type="ORF">FK493_00635</name>
</gene>
<evidence type="ECO:0000256" key="9">
    <source>
        <dbReference type="ARBA" id="ARBA00031349"/>
    </source>
</evidence>
<comment type="catalytic activity">
    <reaction evidence="11">
        <text>D-erythrose 4-phosphate + phosphoenolpyruvate + H2O = 7-phospho-2-dehydro-3-deoxy-D-arabino-heptonate + phosphate</text>
        <dbReference type="Rhea" id="RHEA:14717"/>
        <dbReference type="ChEBI" id="CHEBI:15377"/>
        <dbReference type="ChEBI" id="CHEBI:16897"/>
        <dbReference type="ChEBI" id="CHEBI:43474"/>
        <dbReference type="ChEBI" id="CHEBI:58394"/>
        <dbReference type="ChEBI" id="CHEBI:58702"/>
        <dbReference type="EC" id="2.5.1.54"/>
    </reaction>
</comment>
<feature type="domain" description="DAHP synthetase I/KDSA" evidence="12">
    <location>
        <begin position="32"/>
        <end position="290"/>
    </location>
</feature>
<comment type="function">
    <text evidence="1">Stereospecific condensation of phosphoenolpyruvate (PEP) and D-erythrose-4-phosphate (E4P) giving rise to 3-deoxy-D-arabino-heptulosonate-7-phosphate (DAHP).</text>
</comment>